<dbReference type="AlphaFoldDB" id="A0A5S4H3H9"/>
<dbReference type="Proteomes" id="UP000306628">
    <property type="component" value="Unassembled WGS sequence"/>
</dbReference>
<comment type="caution">
    <text evidence="1">The sequence shown here is derived from an EMBL/GenBank/DDBJ whole genome shotgun (WGS) entry which is preliminary data.</text>
</comment>
<gene>
    <name evidence="1" type="ORF">ETD85_02545</name>
</gene>
<evidence type="ECO:0000313" key="1">
    <source>
        <dbReference type="EMBL" id="TMR39261.1"/>
    </source>
</evidence>
<keyword evidence="2" id="KW-1185">Reference proteome</keyword>
<evidence type="ECO:0000313" key="2">
    <source>
        <dbReference type="Proteomes" id="UP000306628"/>
    </source>
</evidence>
<dbReference type="RefSeq" id="WP_138687935.1">
    <property type="nucleotide sequence ID" value="NZ_JBHSAZ010000114.1"/>
</dbReference>
<dbReference type="EMBL" id="VCKX01000004">
    <property type="protein sequence ID" value="TMR39261.1"/>
    <property type="molecule type" value="Genomic_DNA"/>
</dbReference>
<proteinExistence type="predicted"/>
<protein>
    <submittedName>
        <fullName evidence="1">Uncharacterized protein</fullName>
    </submittedName>
</protein>
<dbReference type="OrthoDB" id="4332009at2"/>
<sequence>MEPLLTIATDEWDASRIPYENQAAASSTGYGHPDPSNPAAVQIGRGYNQQLYPCPAAPSIRTPS</sequence>
<name>A0A5S4H3H9_9ACTN</name>
<organism evidence="1 2">
    <name type="scientific">Nonomuraea zeae</name>
    <dbReference type="NCBI Taxonomy" id="1642303"/>
    <lineage>
        <taxon>Bacteria</taxon>
        <taxon>Bacillati</taxon>
        <taxon>Actinomycetota</taxon>
        <taxon>Actinomycetes</taxon>
        <taxon>Streptosporangiales</taxon>
        <taxon>Streptosporangiaceae</taxon>
        <taxon>Nonomuraea</taxon>
    </lineage>
</organism>
<reference evidence="1 2" key="1">
    <citation type="submission" date="2019-05" db="EMBL/GenBank/DDBJ databases">
        <title>Draft genome sequence of Nonomuraea zeae DSM 100528.</title>
        <authorList>
            <person name="Saricaoglu S."/>
            <person name="Isik K."/>
        </authorList>
    </citation>
    <scope>NUCLEOTIDE SEQUENCE [LARGE SCALE GENOMIC DNA]</scope>
    <source>
        <strain evidence="1 2">DSM 100528</strain>
    </source>
</reference>
<accession>A0A5S4H3H9</accession>